<accession>A0AAP0CQQ7</accession>
<evidence type="ECO:0000313" key="2">
    <source>
        <dbReference type="EMBL" id="KAK9058432.1"/>
    </source>
</evidence>
<evidence type="ECO:0000256" key="1">
    <source>
        <dbReference type="SAM" id="Phobius"/>
    </source>
</evidence>
<keyword evidence="1" id="KW-1133">Transmembrane helix</keyword>
<dbReference type="PANTHER" id="PTHR33294:SF5">
    <property type="entry name" value="AWPM-19-LIKE FAMILY PROTEIN"/>
    <property type="match status" value="1"/>
</dbReference>
<dbReference type="EMBL" id="JBCNJP010000023">
    <property type="protein sequence ID" value="KAK9058432.1"/>
    <property type="molecule type" value="Genomic_DNA"/>
</dbReference>
<dbReference type="Pfam" id="PF05512">
    <property type="entry name" value="AWPM-19"/>
    <property type="match status" value="2"/>
</dbReference>
<protein>
    <submittedName>
        <fullName evidence="2">Uncharacterized protein</fullName>
    </submittedName>
</protein>
<dbReference type="InterPro" id="IPR008390">
    <property type="entry name" value="AWPM-19"/>
</dbReference>
<dbReference type="AlphaFoldDB" id="A0AAP0CQQ7"/>
<evidence type="ECO:0000313" key="3">
    <source>
        <dbReference type="Proteomes" id="UP001408789"/>
    </source>
</evidence>
<dbReference type="Proteomes" id="UP001408789">
    <property type="component" value="Unassembled WGS sequence"/>
</dbReference>
<proteinExistence type="predicted"/>
<feature type="transmembrane region" description="Helical" evidence="1">
    <location>
        <begin position="184"/>
        <end position="203"/>
    </location>
</feature>
<feature type="transmembrane region" description="Helical" evidence="1">
    <location>
        <begin position="255"/>
        <end position="275"/>
    </location>
</feature>
<comment type="caution">
    <text evidence="2">The sequence shown here is derived from an EMBL/GenBank/DDBJ whole genome shotgun (WGS) entry which is preliminary data.</text>
</comment>
<dbReference type="PANTHER" id="PTHR33294">
    <property type="entry name" value="AWPM-19-LIKE FAMILY PROTEIN"/>
    <property type="match status" value="1"/>
</dbReference>
<organism evidence="2 3">
    <name type="scientific">Deinandra increscens subsp. villosa</name>
    <dbReference type="NCBI Taxonomy" id="3103831"/>
    <lineage>
        <taxon>Eukaryota</taxon>
        <taxon>Viridiplantae</taxon>
        <taxon>Streptophyta</taxon>
        <taxon>Embryophyta</taxon>
        <taxon>Tracheophyta</taxon>
        <taxon>Spermatophyta</taxon>
        <taxon>Magnoliopsida</taxon>
        <taxon>eudicotyledons</taxon>
        <taxon>Gunneridae</taxon>
        <taxon>Pentapetalae</taxon>
        <taxon>asterids</taxon>
        <taxon>campanulids</taxon>
        <taxon>Asterales</taxon>
        <taxon>Asteraceae</taxon>
        <taxon>Asteroideae</taxon>
        <taxon>Heliantheae alliance</taxon>
        <taxon>Madieae</taxon>
        <taxon>Madiinae</taxon>
        <taxon>Deinandra</taxon>
    </lineage>
</organism>
<name>A0AAP0CQQ7_9ASTR</name>
<feature type="transmembrane region" description="Helical" evidence="1">
    <location>
        <begin position="215"/>
        <end position="235"/>
    </location>
</feature>
<gene>
    <name evidence="2" type="ORF">SSX86_023274</name>
</gene>
<keyword evidence="3" id="KW-1185">Reference proteome</keyword>
<sequence>MFTFVSTASSRNTEAAKDNYRAPSKHLFRQEKGQRLAQYEFGCRNGMRICDQICEFCSASFWFHERLKSGPVNERPKYATCCKSGEVCIKYPVNPPSTITEIFSNRTFLRWVRSYDSMFAMTALGATIDESKQTVAITGEENGNAQGKPLLEQCPVAMTEEENKSAKRKPLLEEGFGGNGATEFFLEFAILASVLGIVSKFAGGNHLRAWRNDSLAAAGSSSLVAWAVTVLAFGLACKEINVGGHRGWRLKMVEAFIIILTVTELLYVLLVHAGVYSSRYGPGYRDTDDYGHQADTGVKGTTVGFGGNGATEFFLEFAILASVLGIVSKFAGGNHLRAWRNDSLAATGSSSLVAWAVTVLAFG</sequence>
<keyword evidence="1" id="KW-0472">Membrane</keyword>
<reference evidence="2 3" key="1">
    <citation type="submission" date="2024-04" db="EMBL/GenBank/DDBJ databases">
        <title>The reference genome of an endangered Asteraceae, Deinandra increscens subsp. villosa, native to the Central Coast of California.</title>
        <authorList>
            <person name="Guilliams M."/>
            <person name="Hasenstab-Lehman K."/>
            <person name="Meyer R."/>
            <person name="Mcevoy S."/>
        </authorList>
    </citation>
    <scope>NUCLEOTIDE SEQUENCE [LARGE SCALE GENOMIC DNA]</scope>
    <source>
        <tissue evidence="2">Leaf</tissue>
    </source>
</reference>
<keyword evidence="1" id="KW-0812">Transmembrane</keyword>